<evidence type="ECO:0000259" key="2">
    <source>
        <dbReference type="Pfam" id="PF24706"/>
    </source>
</evidence>
<dbReference type="InterPro" id="IPR052934">
    <property type="entry name" value="Methyl-DNA_Rec/Restrict_Enz"/>
</dbReference>
<protein>
    <submittedName>
        <fullName evidence="3">AAA family ATPase</fullName>
    </submittedName>
</protein>
<proteinExistence type="predicted"/>
<comment type="caution">
    <text evidence="3">The sequence shown here is derived from an EMBL/GenBank/DDBJ whole genome shotgun (WGS) entry which is preliminary data.</text>
</comment>
<dbReference type="EMBL" id="JAXGFO010000030">
    <property type="protein sequence ID" value="MEG3157674.1"/>
    <property type="molecule type" value="Genomic_DNA"/>
</dbReference>
<dbReference type="InterPro" id="IPR011704">
    <property type="entry name" value="ATPase_dyneun-rel_AAA"/>
</dbReference>
<dbReference type="Pfam" id="PF07728">
    <property type="entry name" value="AAA_5"/>
    <property type="match status" value="1"/>
</dbReference>
<organism evidence="3 4">
    <name type="scientific">Lysobacter zhanggongensis</name>
    <dbReference type="NCBI Taxonomy" id="1774951"/>
    <lineage>
        <taxon>Bacteria</taxon>
        <taxon>Pseudomonadati</taxon>
        <taxon>Pseudomonadota</taxon>
        <taxon>Gammaproteobacteria</taxon>
        <taxon>Lysobacterales</taxon>
        <taxon>Lysobacteraceae</taxon>
        <taxon>Lysobacter</taxon>
    </lineage>
</organism>
<evidence type="ECO:0000259" key="1">
    <source>
        <dbReference type="Pfam" id="PF07728"/>
    </source>
</evidence>
<dbReference type="InterPro" id="IPR056086">
    <property type="entry name" value="DUF7669"/>
</dbReference>
<accession>A0ABU7YQ32</accession>
<dbReference type="PANTHER" id="PTHR37291">
    <property type="entry name" value="5-METHYLCYTOSINE-SPECIFIC RESTRICTION ENZYME B"/>
    <property type="match status" value="1"/>
</dbReference>
<name>A0ABU7YQ32_9GAMM</name>
<gene>
    <name evidence="3" type="ORF">SNE33_07200</name>
</gene>
<dbReference type="Pfam" id="PF24706">
    <property type="entry name" value="DUF7669"/>
    <property type="match status" value="1"/>
</dbReference>
<evidence type="ECO:0000313" key="3">
    <source>
        <dbReference type="EMBL" id="MEG3157674.1"/>
    </source>
</evidence>
<reference evidence="3 4" key="1">
    <citation type="journal article" date="2017" name="Curr. Microbiol.">
        <title>Lysobacter zhanggongensis sp. nov. Isolated from a Pit Mud.</title>
        <authorList>
            <person name="Zhang X.F."/>
            <person name="Wang H.H."/>
            <person name="Sun X.Y."/>
            <person name="Pan C.M."/>
        </authorList>
    </citation>
    <scope>NUCLEOTIDE SEQUENCE [LARGE SCALE GENOMIC DNA]</scope>
    <source>
        <strain evidence="3 4">ZGLJ7-1</strain>
    </source>
</reference>
<evidence type="ECO:0000313" key="4">
    <source>
        <dbReference type="Proteomes" id="UP001334501"/>
    </source>
</evidence>
<sequence>MNDLSQKTQWELVADAVAALGGKANRTEVWEYLKRTLPDIPFSTVSAELNAVAVNAPARTSYHAGSQPRRTDAGNRYDRLFKVGTGNGAYYEVYDPAVHGIWEIYADPAATSTHKTAVRRVGDASVPSLTVAVTEGAVRPGNTFFPVKALDSGFFPEAMIRSKNPDGPGTPARFTTDAGTDFKSDIYRGTNTGYLHNRAAASAYYVAKGVKGGDSLRYEKLADDEYRIVHLPSASLIAGNPDGATGASTGSRPVTTNKILFGPPGTGKTYNTVNEALRILDPDFLDEFADERETLKQRFDELAHAGRVRFVTFHQSFSYEDFVEGIRASTDEQTKRLRYEVEDGVFKQLCEAARSRNVAPAESGIDVAGRRIWKLSLGDAGSEGHIFDECMQKGIALMGFGYGADLTGVTSRDDILQAVRATGEDVGPGDYAITALDQFVRRMKDGDLVVVTHGNLKFRAIGVVTGGYRHLARDDGEEHYVQSRPVRWLRQYDPPRPYADLMENRFSQMTIYELRPGSINLDRLAALLAPSNQPLAGDGIVEPDEPEPRVLVIDEINRGNVSRIFGELITLIEPSKREGAPEALSVTLPYSKERFSVPANVHLIGTMNTADRSLAGLDVALRRRFEFVEMLPESAALEGVVVEGVPLDEMLATLNRRIEVLLGRDYMLGHAYFMRLRDEPTLPLLADVFRRQVLPLLQEYFFEDWQKIAWVFNDHRKPGPLRFLQQTDGSMAELFGSDVDVPGEGRLWIVNDAAFEQPAAYLGIIKAPPGTA</sequence>
<dbReference type="InterPro" id="IPR027417">
    <property type="entry name" value="P-loop_NTPase"/>
</dbReference>
<keyword evidence="4" id="KW-1185">Reference proteome</keyword>
<feature type="domain" description="DUF7669" evidence="2">
    <location>
        <begin position="10"/>
        <end position="73"/>
    </location>
</feature>
<dbReference type="Gene3D" id="3.40.50.300">
    <property type="entry name" value="P-loop containing nucleotide triphosphate hydrolases"/>
    <property type="match status" value="1"/>
</dbReference>
<dbReference type="RefSeq" id="WP_412699776.1">
    <property type="nucleotide sequence ID" value="NZ_JAXGFO010000030.1"/>
</dbReference>
<dbReference type="PANTHER" id="PTHR37291:SF1">
    <property type="entry name" value="TYPE IV METHYL-DIRECTED RESTRICTION ENZYME ECOKMCRB SUBUNIT"/>
    <property type="match status" value="1"/>
</dbReference>
<dbReference type="Proteomes" id="UP001334501">
    <property type="component" value="Unassembled WGS sequence"/>
</dbReference>
<dbReference type="SUPFAM" id="SSF52540">
    <property type="entry name" value="P-loop containing nucleoside triphosphate hydrolases"/>
    <property type="match status" value="1"/>
</dbReference>
<feature type="domain" description="ATPase dynein-related AAA" evidence="1">
    <location>
        <begin position="547"/>
        <end position="625"/>
    </location>
</feature>